<gene>
    <name evidence="1" type="ORF">AF333_19460</name>
    <name evidence="2" type="ORF">SAMN04487909_110139</name>
</gene>
<organism evidence="1 3">
    <name type="scientific">Aneurinibacillus migulanus</name>
    <name type="common">Bacillus migulanus</name>
    <dbReference type="NCBI Taxonomy" id="47500"/>
    <lineage>
        <taxon>Bacteria</taxon>
        <taxon>Bacillati</taxon>
        <taxon>Bacillota</taxon>
        <taxon>Bacilli</taxon>
        <taxon>Bacillales</taxon>
        <taxon>Paenibacillaceae</taxon>
        <taxon>Aneurinibacillus group</taxon>
        <taxon>Aneurinibacillus</taxon>
    </lineage>
</organism>
<dbReference type="OrthoDB" id="9801424at2"/>
<evidence type="ECO:0000313" key="3">
    <source>
        <dbReference type="Proteomes" id="UP000037269"/>
    </source>
</evidence>
<proteinExistence type="predicted"/>
<evidence type="ECO:0000313" key="1">
    <source>
        <dbReference type="EMBL" id="KON97324.1"/>
    </source>
</evidence>
<dbReference type="GeneID" id="42307333"/>
<keyword evidence="3" id="KW-1185">Reference proteome</keyword>
<dbReference type="EMBL" id="LGUG01000004">
    <property type="protein sequence ID" value="KON97324.1"/>
    <property type="molecule type" value="Genomic_DNA"/>
</dbReference>
<reference evidence="2 4" key="2">
    <citation type="submission" date="2016-10" db="EMBL/GenBank/DDBJ databases">
        <authorList>
            <person name="de Groot N.N."/>
        </authorList>
    </citation>
    <scope>NUCLEOTIDE SEQUENCE [LARGE SCALE GENOMIC DNA]</scope>
    <source>
        <strain evidence="2 4">DSM 2895</strain>
    </source>
</reference>
<dbReference type="RefSeq" id="WP_043064794.1">
    <property type="nucleotide sequence ID" value="NZ_BJOA01000231.1"/>
</dbReference>
<dbReference type="Proteomes" id="UP000037269">
    <property type="component" value="Unassembled WGS sequence"/>
</dbReference>
<protein>
    <submittedName>
        <fullName evidence="1">Uncharacterized protein</fullName>
    </submittedName>
</protein>
<dbReference type="AlphaFoldDB" id="A0A0D1VEM5"/>
<accession>A0A0D1VEM5</accession>
<reference evidence="1 3" key="1">
    <citation type="submission" date="2015-07" db="EMBL/GenBank/DDBJ databases">
        <title>Fjat-14205 dsm 2895.</title>
        <authorList>
            <person name="Liu B."/>
            <person name="Wang J."/>
            <person name="Zhu Y."/>
            <person name="Liu G."/>
            <person name="Chen Q."/>
            <person name="Chen Z."/>
            <person name="Lan J."/>
            <person name="Che J."/>
            <person name="Ge C."/>
            <person name="Shi H."/>
            <person name="Pan Z."/>
            <person name="Liu X."/>
        </authorList>
    </citation>
    <scope>NUCLEOTIDE SEQUENCE [LARGE SCALE GENOMIC DNA]</scope>
    <source>
        <strain evidence="1 3">DSM 2895</strain>
    </source>
</reference>
<name>A0A0D1VEM5_ANEMI</name>
<evidence type="ECO:0000313" key="2">
    <source>
        <dbReference type="EMBL" id="SDJ01771.1"/>
    </source>
</evidence>
<dbReference type="PATRIC" id="fig|47500.12.peg.6152"/>
<sequence>MIGLNTMEKTCGFQPALMSSEELLMGMEWAARQFYSLPSIVERMWKSKTGLWWNIIRNVGYHLAL</sequence>
<dbReference type="EMBL" id="FNED01000010">
    <property type="protein sequence ID" value="SDJ01771.1"/>
    <property type="molecule type" value="Genomic_DNA"/>
</dbReference>
<evidence type="ECO:0000313" key="4">
    <source>
        <dbReference type="Proteomes" id="UP000182836"/>
    </source>
</evidence>
<dbReference type="Proteomes" id="UP000182836">
    <property type="component" value="Unassembled WGS sequence"/>
</dbReference>